<keyword evidence="10" id="KW-0902">Two-component regulatory system</keyword>
<keyword evidence="6" id="KW-0808">Transferase</keyword>
<dbReference type="Gene3D" id="1.10.287.130">
    <property type="match status" value="1"/>
</dbReference>
<evidence type="ECO:0000256" key="11">
    <source>
        <dbReference type="ARBA" id="ARBA00023136"/>
    </source>
</evidence>
<dbReference type="Proteomes" id="UP000748308">
    <property type="component" value="Unassembled WGS sequence"/>
</dbReference>
<dbReference type="PANTHER" id="PTHR43547">
    <property type="entry name" value="TWO-COMPONENT HISTIDINE KINASE"/>
    <property type="match status" value="1"/>
</dbReference>
<evidence type="ECO:0000256" key="12">
    <source>
        <dbReference type="PROSITE-ProRule" id="PRU00169"/>
    </source>
</evidence>
<evidence type="ECO:0000313" key="16">
    <source>
        <dbReference type="Proteomes" id="UP000748308"/>
    </source>
</evidence>
<dbReference type="InterPro" id="IPR005467">
    <property type="entry name" value="His_kinase_dom"/>
</dbReference>
<dbReference type="Gene3D" id="3.30.565.10">
    <property type="entry name" value="Histidine kinase-like ATPase, C-terminal domain"/>
    <property type="match status" value="1"/>
</dbReference>
<dbReference type="SUPFAM" id="SSF47384">
    <property type="entry name" value="Homodimeric domain of signal transducing histidine kinase"/>
    <property type="match status" value="1"/>
</dbReference>
<name>A0A937XBS2_UNCEI</name>
<evidence type="ECO:0000256" key="10">
    <source>
        <dbReference type="ARBA" id="ARBA00023012"/>
    </source>
</evidence>
<dbReference type="GO" id="GO:0000155">
    <property type="term" value="F:phosphorelay sensor kinase activity"/>
    <property type="evidence" value="ECO:0007669"/>
    <property type="project" value="InterPro"/>
</dbReference>
<feature type="modified residue" description="4-aspartylphosphate" evidence="12">
    <location>
        <position position="66"/>
    </location>
</feature>
<comment type="caution">
    <text evidence="15">The sequence shown here is derived from an EMBL/GenBank/DDBJ whole genome shotgun (WGS) entry which is preliminary data.</text>
</comment>
<dbReference type="Pfam" id="PF02518">
    <property type="entry name" value="HATPase_c"/>
    <property type="match status" value="1"/>
</dbReference>
<dbReference type="InterPro" id="IPR001789">
    <property type="entry name" value="Sig_transdc_resp-reg_receiver"/>
</dbReference>
<dbReference type="AlphaFoldDB" id="A0A937XBS2"/>
<feature type="domain" description="Histidine kinase" evidence="13">
    <location>
        <begin position="156"/>
        <end position="374"/>
    </location>
</feature>
<dbReference type="EMBL" id="VGIY01000260">
    <property type="protein sequence ID" value="MBM3318094.1"/>
    <property type="molecule type" value="Genomic_DNA"/>
</dbReference>
<dbReference type="SUPFAM" id="SSF55874">
    <property type="entry name" value="ATPase domain of HSP90 chaperone/DNA topoisomerase II/histidine kinase"/>
    <property type="match status" value="1"/>
</dbReference>
<evidence type="ECO:0000256" key="4">
    <source>
        <dbReference type="ARBA" id="ARBA00022475"/>
    </source>
</evidence>
<dbReference type="Gene3D" id="3.40.50.2300">
    <property type="match status" value="1"/>
</dbReference>
<dbReference type="InterPro" id="IPR036097">
    <property type="entry name" value="HisK_dim/P_sf"/>
</dbReference>
<dbReference type="InterPro" id="IPR036890">
    <property type="entry name" value="HATPase_C_sf"/>
</dbReference>
<keyword evidence="4" id="KW-1003">Cell membrane</keyword>
<evidence type="ECO:0000256" key="2">
    <source>
        <dbReference type="ARBA" id="ARBA00004236"/>
    </source>
</evidence>
<dbReference type="PROSITE" id="PS50109">
    <property type="entry name" value="HIS_KIN"/>
    <property type="match status" value="1"/>
</dbReference>
<keyword evidence="11" id="KW-0472">Membrane</keyword>
<keyword evidence="9" id="KW-0067">ATP-binding</keyword>
<evidence type="ECO:0000256" key="9">
    <source>
        <dbReference type="ARBA" id="ARBA00022840"/>
    </source>
</evidence>
<dbReference type="Pfam" id="PF00072">
    <property type="entry name" value="Response_reg"/>
    <property type="match status" value="1"/>
</dbReference>
<dbReference type="PANTHER" id="PTHR43547:SF2">
    <property type="entry name" value="HYBRID SIGNAL TRANSDUCTION HISTIDINE KINASE C"/>
    <property type="match status" value="1"/>
</dbReference>
<evidence type="ECO:0000256" key="1">
    <source>
        <dbReference type="ARBA" id="ARBA00000085"/>
    </source>
</evidence>
<dbReference type="SMART" id="SM00387">
    <property type="entry name" value="HATPase_c"/>
    <property type="match status" value="1"/>
</dbReference>
<keyword evidence="5 12" id="KW-0597">Phosphoprotein</keyword>
<dbReference type="GO" id="GO:0005524">
    <property type="term" value="F:ATP binding"/>
    <property type="evidence" value="ECO:0007669"/>
    <property type="project" value="UniProtKB-KW"/>
</dbReference>
<proteinExistence type="predicted"/>
<dbReference type="Pfam" id="PF00512">
    <property type="entry name" value="HisKA"/>
    <property type="match status" value="1"/>
</dbReference>
<evidence type="ECO:0000256" key="5">
    <source>
        <dbReference type="ARBA" id="ARBA00022553"/>
    </source>
</evidence>
<evidence type="ECO:0000256" key="8">
    <source>
        <dbReference type="ARBA" id="ARBA00022777"/>
    </source>
</evidence>
<comment type="catalytic activity">
    <reaction evidence="1">
        <text>ATP + protein L-histidine = ADP + protein N-phospho-L-histidine.</text>
        <dbReference type="EC" id="2.7.13.3"/>
    </reaction>
</comment>
<dbReference type="EC" id="2.7.13.3" evidence="3"/>
<dbReference type="SMART" id="SM00448">
    <property type="entry name" value="REC"/>
    <property type="match status" value="1"/>
</dbReference>
<evidence type="ECO:0000256" key="7">
    <source>
        <dbReference type="ARBA" id="ARBA00022741"/>
    </source>
</evidence>
<accession>A0A937XBS2</accession>
<evidence type="ECO:0000256" key="6">
    <source>
        <dbReference type="ARBA" id="ARBA00022679"/>
    </source>
</evidence>
<dbReference type="InterPro" id="IPR011006">
    <property type="entry name" value="CheY-like_superfamily"/>
</dbReference>
<comment type="subcellular location">
    <subcellularLocation>
        <location evidence="2">Cell membrane</location>
    </subcellularLocation>
</comment>
<dbReference type="InterPro" id="IPR003594">
    <property type="entry name" value="HATPase_dom"/>
</dbReference>
<protein>
    <recommendedName>
        <fullName evidence="3">histidine kinase</fullName>
        <ecNumber evidence="3">2.7.13.3</ecNumber>
    </recommendedName>
</protein>
<feature type="domain" description="Response regulatory" evidence="14">
    <location>
        <begin position="6"/>
        <end position="130"/>
    </location>
</feature>
<dbReference type="FunFam" id="3.30.565.10:FF:000023">
    <property type="entry name" value="PAS domain-containing sensor histidine kinase"/>
    <property type="match status" value="1"/>
</dbReference>
<evidence type="ECO:0000313" key="15">
    <source>
        <dbReference type="EMBL" id="MBM3318094.1"/>
    </source>
</evidence>
<dbReference type="InterPro" id="IPR004358">
    <property type="entry name" value="Sig_transdc_His_kin-like_C"/>
</dbReference>
<evidence type="ECO:0000259" key="13">
    <source>
        <dbReference type="PROSITE" id="PS50109"/>
    </source>
</evidence>
<dbReference type="SMART" id="SM00388">
    <property type="entry name" value="HisKA"/>
    <property type="match status" value="1"/>
</dbReference>
<dbReference type="PROSITE" id="PS50110">
    <property type="entry name" value="RESPONSE_REGULATORY"/>
    <property type="match status" value="1"/>
</dbReference>
<keyword evidence="7" id="KW-0547">Nucleotide-binding</keyword>
<dbReference type="InterPro" id="IPR003661">
    <property type="entry name" value="HisK_dim/P_dom"/>
</dbReference>
<dbReference type="PRINTS" id="PR00344">
    <property type="entry name" value="BCTRLSENSOR"/>
</dbReference>
<gene>
    <name evidence="15" type="ORF">FJY75_09610</name>
</gene>
<reference evidence="15" key="1">
    <citation type="submission" date="2019-03" db="EMBL/GenBank/DDBJ databases">
        <title>Lake Tanganyika Metagenome-Assembled Genomes (MAGs).</title>
        <authorList>
            <person name="Tran P."/>
        </authorList>
    </citation>
    <scope>NUCLEOTIDE SEQUENCE</scope>
    <source>
        <strain evidence="15">M_DeepCast_400m_m2_100</strain>
    </source>
</reference>
<sequence>MDETLHLLVVDDELGMRLSVERALRGWVANLPDIDCAVTFRVSQAESGEEALALMARDMPQIMLLDYKLPGISGIDVLGKLDPRTDTHVVMITAYASLETAVQATKLGAFDFLAKPFTPDELKAVVRKTAKHQLAQRHARKLAEERRQIRFRFLSVLAHELKAPLAAVEGYLNIFRDHAMGEAIGEYDAAISRSLIRLEGMKKLISDLLDLTRIESGHKQRTLSEVDVCAIAQQAIETGTALAGERGIAFSCELRAPVMIVADAGEIEIVLNNLISNAVKYNKPGGMVKVAVDDLGDSVRISVQDTGIGMSPEEVSRLFGEFTRIRNEKTKNILGSGLGLSIVKRLAYLYGGEVAVDSAPDEGSTFTVRLLRNYLPPSSGDPDPGAPDAIQI</sequence>
<organism evidence="15 16">
    <name type="scientific">Eiseniibacteriota bacterium</name>
    <dbReference type="NCBI Taxonomy" id="2212470"/>
    <lineage>
        <taxon>Bacteria</taxon>
        <taxon>Candidatus Eiseniibacteriota</taxon>
    </lineage>
</organism>
<dbReference type="SUPFAM" id="SSF52172">
    <property type="entry name" value="CheY-like"/>
    <property type="match status" value="1"/>
</dbReference>
<keyword evidence="8" id="KW-0418">Kinase</keyword>
<evidence type="ECO:0000256" key="3">
    <source>
        <dbReference type="ARBA" id="ARBA00012438"/>
    </source>
</evidence>
<dbReference type="GO" id="GO:0005886">
    <property type="term" value="C:plasma membrane"/>
    <property type="evidence" value="ECO:0007669"/>
    <property type="project" value="UniProtKB-SubCell"/>
</dbReference>
<evidence type="ECO:0000259" key="14">
    <source>
        <dbReference type="PROSITE" id="PS50110"/>
    </source>
</evidence>
<dbReference type="CDD" id="cd00082">
    <property type="entry name" value="HisKA"/>
    <property type="match status" value="1"/>
</dbReference>